<sequence length="40" mass="4069">MSASTMIRANSSVCTEALQPSNSAALVASPISESTSVGRR</sequence>
<dbReference type="EMBL" id="CSAE01000124">
    <property type="protein sequence ID" value="COV47286.1"/>
    <property type="molecule type" value="Genomic_DNA"/>
</dbReference>
<dbReference type="AlphaFoldDB" id="A0A0U0QVT4"/>
<protein>
    <submittedName>
        <fullName evidence="1">Uncharacterized protein</fullName>
    </submittedName>
</protein>
<dbReference type="Proteomes" id="UP000038802">
    <property type="component" value="Unassembled WGS sequence"/>
</dbReference>
<evidence type="ECO:0000313" key="1">
    <source>
        <dbReference type="EMBL" id="COV47286.1"/>
    </source>
</evidence>
<gene>
    <name evidence="1" type="ORF">ERS007703_01462</name>
</gene>
<proteinExistence type="predicted"/>
<organism evidence="1 2">
    <name type="scientific">Mycobacterium tuberculosis</name>
    <dbReference type="NCBI Taxonomy" id="1773"/>
    <lineage>
        <taxon>Bacteria</taxon>
        <taxon>Bacillati</taxon>
        <taxon>Actinomycetota</taxon>
        <taxon>Actinomycetes</taxon>
        <taxon>Mycobacteriales</taxon>
        <taxon>Mycobacteriaceae</taxon>
        <taxon>Mycobacterium</taxon>
        <taxon>Mycobacterium tuberculosis complex</taxon>
    </lineage>
</organism>
<evidence type="ECO:0000313" key="2">
    <source>
        <dbReference type="Proteomes" id="UP000038802"/>
    </source>
</evidence>
<accession>A0A0U0QVT4</accession>
<name>A0A0U0QVT4_MYCTX</name>
<reference evidence="2" key="1">
    <citation type="submission" date="2015-03" db="EMBL/GenBank/DDBJ databases">
        <authorList>
            <consortium name="Pathogen Informatics"/>
        </authorList>
    </citation>
    <scope>NUCLEOTIDE SEQUENCE [LARGE SCALE GENOMIC DNA]</scope>
    <source>
        <strain evidence="2">K00500041</strain>
    </source>
</reference>